<dbReference type="GO" id="GO:0003700">
    <property type="term" value="F:DNA-binding transcription factor activity"/>
    <property type="evidence" value="ECO:0007669"/>
    <property type="project" value="TreeGrafter"/>
</dbReference>
<dbReference type="SUPFAM" id="SSF47413">
    <property type="entry name" value="lambda repressor-like DNA-binding domains"/>
    <property type="match status" value="1"/>
</dbReference>
<reference evidence="6 7" key="1">
    <citation type="submission" date="2019-08" db="EMBL/GenBank/DDBJ databases">
        <authorList>
            <person name="Shi S."/>
        </authorList>
    </citation>
    <scope>NUCLEOTIDE SEQUENCE [LARGE SCALE GENOMIC DNA]</scope>
    <source>
        <strain evidence="6 7">GY10130</strain>
    </source>
</reference>
<dbReference type="SUPFAM" id="SSF53822">
    <property type="entry name" value="Periplasmic binding protein-like I"/>
    <property type="match status" value="1"/>
</dbReference>
<dbReference type="Proteomes" id="UP000321926">
    <property type="component" value="Unassembled WGS sequence"/>
</dbReference>
<dbReference type="SMART" id="SM00354">
    <property type="entry name" value="HTH_LACI"/>
    <property type="match status" value="1"/>
</dbReference>
<evidence type="ECO:0000256" key="3">
    <source>
        <dbReference type="ARBA" id="ARBA00023125"/>
    </source>
</evidence>
<dbReference type="Gene3D" id="3.40.50.2300">
    <property type="match status" value="2"/>
</dbReference>
<dbReference type="Pfam" id="PF00532">
    <property type="entry name" value="Peripla_BP_1"/>
    <property type="match status" value="1"/>
</dbReference>
<dbReference type="PROSITE" id="PS50932">
    <property type="entry name" value="HTH_LACI_2"/>
    <property type="match status" value="1"/>
</dbReference>
<dbReference type="Pfam" id="PF00356">
    <property type="entry name" value="LacI"/>
    <property type="match status" value="1"/>
</dbReference>
<dbReference type="RefSeq" id="WP_147923849.1">
    <property type="nucleotide sequence ID" value="NZ_VRTY01000125.1"/>
</dbReference>
<accession>A0A5C8J0H9</accession>
<dbReference type="CDD" id="cd01392">
    <property type="entry name" value="HTH_LacI"/>
    <property type="match status" value="1"/>
</dbReference>
<evidence type="ECO:0000313" key="7">
    <source>
        <dbReference type="Proteomes" id="UP000321926"/>
    </source>
</evidence>
<dbReference type="PANTHER" id="PTHR30146">
    <property type="entry name" value="LACI-RELATED TRANSCRIPTIONAL REPRESSOR"/>
    <property type="match status" value="1"/>
</dbReference>
<dbReference type="PRINTS" id="PR00036">
    <property type="entry name" value="HTHLACI"/>
</dbReference>
<comment type="caution">
    <text evidence="6">The sequence shown here is derived from an EMBL/GenBank/DDBJ whole genome shotgun (WGS) entry which is preliminary data.</text>
</comment>
<sequence length="338" mass="36700">MTKLTDVAKAAGVSIATVSRVLNNPGSVNADTQQKVQQAIRSLNYKPSRVAQRLRSKGGNSKIIGLVLPDIQNPFYVDVIRGVEEAMYEKGYAAIMCNFAQNEDKERLYLDILQSESIDGLIVAPVHGRDQKVANMVLSGLPIICIDRGLTGVEADVVLVDNQQGAFDAISHLIKLGHQRIAYISGLPQIPTSKARLAGYEAAFKEHGLPVDETLIKYGDSKHESGMRLTAELLDLPTPPTALFTGNNLITLGALETIHSRGVKIPEEIALVGFDDMYWSISLNPPLTAVRQPGFEMGQRAAELLFQRIKDPARPTVKVVFDATLQVRSSCGAAAKNS</sequence>
<dbReference type="InterPro" id="IPR001761">
    <property type="entry name" value="Peripla_BP/Lac1_sug-bd_dom"/>
</dbReference>
<dbReference type="PROSITE" id="PS00356">
    <property type="entry name" value="HTH_LACI_1"/>
    <property type="match status" value="1"/>
</dbReference>
<evidence type="ECO:0000259" key="5">
    <source>
        <dbReference type="PROSITE" id="PS50932"/>
    </source>
</evidence>
<dbReference type="AlphaFoldDB" id="A0A5C8J0H9"/>
<keyword evidence="4" id="KW-0804">Transcription</keyword>
<dbReference type="Gene3D" id="1.10.260.40">
    <property type="entry name" value="lambda repressor-like DNA-binding domains"/>
    <property type="match status" value="1"/>
</dbReference>
<name>A0A5C8J0H9_9BACT</name>
<gene>
    <name evidence="6" type="ORF">FVR03_21565</name>
</gene>
<dbReference type="GO" id="GO:0000976">
    <property type="term" value="F:transcription cis-regulatory region binding"/>
    <property type="evidence" value="ECO:0007669"/>
    <property type="project" value="TreeGrafter"/>
</dbReference>
<keyword evidence="7" id="KW-1185">Reference proteome</keyword>
<feature type="domain" description="HTH lacI-type" evidence="5">
    <location>
        <begin position="2"/>
        <end position="56"/>
    </location>
</feature>
<protein>
    <submittedName>
        <fullName evidence="6">LacI family transcriptional regulator</fullName>
    </submittedName>
</protein>
<keyword evidence="2" id="KW-0805">Transcription regulation</keyword>
<dbReference type="InterPro" id="IPR000843">
    <property type="entry name" value="HTH_LacI"/>
</dbReference>
<dbReference type="OrthoDB" id="891936at2"/>
<proteinExistence type="predicted"/>
<evidence type="ECO:0000313" key="6">
    <source>
        <dbReference type="EMBL" id="TXK26686.1"/>
    </source>
</evidence>
<dbReference type="PANTHER" id="PTHR30146:SF148">
    <property type="entry name" value="HTH-TYPE TRANSCRIPTIONAL REPRESSOR PURR-RELATED"/>
    <property type="match status" value="1"/>
</dbReference>
<dbReference type="CDD" id="cd06267">
    <property type="entry name" value="PBP1_LacI_sugar_binding-like"/>
    <property type="match status" value="1"/>
</dbReference>
<dbReference type="InterPro" id="IPR028082">
    <property type="entry name" value="Peripla_BP_I"/>
</dbReference>
<evidence type="ECO:0000256" key="2">
    <source>
        <dbReference type="ARBA" id="ARBA00023015"/>
    </source>
</evidence>
<dbReference type="InterPro" id="IPR010982">
    <property type="entry name" value="Lambda_DNA-bd_dom_sf"/>
</dbReference>
<dbReference type="EMBL" id="VRTY01000125">
    <property type="protein sequence ID" value="TXK26686.1"/>
    <property type="molecule type" value="Genomic_DNA"/>
</dbReference>
<evidence type="ECO:0000256" key="1">
    <source>
        <dbReference type="ARBA" id="ARBA00022491"/>
    </source>
</evidence>
<organism evidence="6 7">
    <name type="scientific">Pontibacter qinzhouensis</name>
    <dbReference type="NCBI Taxonomy" id="2603253"/>
    <lineage>
        <taxon>Bacteria</taxon>
        <taxon>Pseudomonadati</taxon>
        <taxon>Bacteroidota</taxon>
        <taxon>Cytophagia</taxon>
        <taxon>Cytophagales</taxon>
        <taxon>Hymenobacteraceae</taxon>
        <taxon>Pontibacter</taxon>
    </lineage>
</organism>
<evidence type="ECO:0000256" key="4">
    <source>
        <dbReference type="ARBA" id="ARBA00023163"/>
    </source>
</evidence>
<keyword evidence="1" id="KW-0678">Repressor</keyword>
<keyword evidence="3" id="KW-0238">DNA-binding</keyword>